<keyword evidence="1" id="KW-1133">Transmembrane helix</keyword>
<sequence length="127" mass="13886">MKQVAVVHAALALIGLVFGVAADLDGPSPSMSWKVLPFVFFISMLVCVVGMGFFVLVSNAEPLKYFFWWCYLSMVFGLSIGVGQVLKSLYLQNIEPASFFTLLGSAGYLVGLALVAKIQLWRHGESF</sequence>
<proteinExistence type="predicted"/>
<reference evidence="2" key="2">
    <citation type="submission" date="2020-09" db="EMBL/GenBank/DDBJ databases">
        <authorList>
            <person name="Sun Q."/>
            <person name="Kim S."/>
        </authorList>
    </citation>
    <scope>NUCLEOTIDE SEQUENCE</scope>
    <source>
        <strain evidence="2">KCTC 23430</strain>
    </source>
</reference>
<dbReference type="EMBL" id="BMYM01000001">
    <property type="protein sequence ID" value="GHD29624.1"/>
    <property type="molecule type" value="Genomic_DNA"/>
</dbReference>
<dbReference type="Proteomes" id="UP000644693">
    <property type="component" value="Unassembled WGS sequence"/>
</dbReference>
<accession>A0A918XFE9</accession>
<comment type="caution">
    <text evidence="2">The sequence shown here is derived from an EMBL/GenBank/DDBJ whole genome shotgun (WGS) entry which is preliminary data.</text>
</comment>
<protein>
    <submittedName>
        <fullName evidence="2">Uncharacterized protein</fullName>
    </submittedName>
</protein>
<feature type="transmembrane region" description="Helical" evidence="1">
    <location>
        <begin position="98"/>
        <end position="116"/>
    </location>
</feature>
<organism evidence="2 3">
    <name type="scientific">Parahalioglobus pacificus</name>
    <dbReference type="NCBI Taxonomy" id="930806"/>
    <lineage>
        <taxon>Bacteria</taxon>
        <taxon>Pseudomonadati</taxon>
        <taxon>Pseudomonadota</taxon>
        <taxon>Gammaproteobacteria</taxon>
        <taxon>Cellvibrionales</taxon>
        <taxon>Halieaceae</taxon>
        <taxon>Parahalioglobus</taxon>
    </lineage>
</organism>
<evidence type="ECO:0000313" key="3">
    <source>
        <dbReference type="Proteomes" id="UP000644693"/>
    </source>
</evidence>
<keyword evidence="1" id="KW-0812">Transmembrane</keyword>
<name>A0A918XFE9_9GAMM</name>
<evidence type="ECO:0000313" key="2">
    <source>
        <dbReference type="EMBL" id="GHD29624.1"/>
    </source>
</evidence>
<feature type="transmembrane region" description="Helical" evidence="1">
    <location>
        <begin position="65"/>
        <end position="86"/>
    </location>
</feature>
<keyword evidence="1" id="KW-0472">Membrane</keyword>
<keyword evidence="3" id="KW-1185">Reference proteome</keyword>
<gene>
    <name evidence="2" type="ORF">GCM10007053_10470</name>
</gene>
<dbReference type="AlphaFoldDB" id="A0A918XFE9"/>
<feature type="transmembrane region" description="Helical" evidence="1">
    <location>
        <begin position="35"/>
        <end position="58"/>
    </location>
</feature>
<evidence type="ECO:0000256" key="1">
    <source>
        <dbReference type="SAM" id="Phobius"/>
    </source>
</evidence>
<reference evidence="2" key="1">
    <citation type="journal article" date="2014" name="Int. J. Syst. Evol. Microbiol.">
        <title>Complete genome sequence of Corynebacterium casei LMG S-19264T (=DSM 44701T), isolated from a smear-ripened cheese.</title>
        <authorList>
            <consortium name="US DOE Joint Genome Institute (JGI-PGF)"/>
            <person name="Walter F."/>
            <person name="Albersmeier A."/>
            <person name="Kalinowski J."/>
            <person name="Ruckert C."/>
        </authorList>
    </citation>
    <scope>NUCLEOTIDE SEQUENCE</scope>
    <source>
        <strain evidence="2">KCTC 23430</strain>
    </source>
</reference>